<dbReference type="GO" id="GO:0003677">
    <property type="term" value="F:DNA binding"/>
    <property type="evidence" value="ECO:0007669"/>
    <property type="project" value="InterPro"/>
</dbReference>
<dbReference type="Pfam" id="PF00239">
    <property type="entry name" value="Resolvase"/>
    <property type="match status" value="1"/>
</dbReference>
<feature type="domain" description="Resolvase/invertase-type recombinase catalytic" evidence="1">
    <location>
        <begin position="44"/>
        <end position="192"/>
    </location>
</feature>
<name>A0A0B8NVF3_9VIBR</name>
<dbReference type="GO" id="GO:0000150">
    <property type="term" value="F:DNA strand exchange activity"/>
    <property type="evidence" value="ECO:0007669"/>
    <property type="project" value="InterPro"/>
</dbReference>
<protein>
    <submittedName>
        <fullName evidence="2">Recombinase</fullName>
    </submittedName>
</protein>
<dbReference type="InterPro" id="IPR036162">
    <property type="entry name" value="Resolvase-like_N_sf"/>
</dbReference>
<accession>A0A0B8NVF3</accession>
<sequence length="231" mass="26425">MSGVNWQVFNCEICKLQKPVIRWAFLLWGFYGYRLFLSSLQFQGAGTGRSIRRQTELAEQYCLDHQLELSTQTYEDLGVSAWTGSNADEDAGLGQFLLACQQGKIPSQSVLLVESLDRLSREKIKKAMRQLMDITDHVDVVTLIDKRRYTSDMDFSDFIIAGATMQRANEESEVKSKRLSAVWEAKRRDPMNSKKTRKCPFWLDVTDDNMGFVINDKVEIVTKVFELSAQG</sequence>
<reference evidence="2 3" key="1">
    <citation type="submission" date="2015-01" db="EMBL/GenBank/DDBJ databases">
        <title>Vibrio sp. C1 JCM 19231 whole genome shotgun sequence.</title>
        <authorList>
            <person name="Sawabe T."/>
            <person name="Meirelles P."/>
            <person name="Feng G."/>
            <person name="Sayaka M."/>
            <person name="Hattori M."/>
            <person name="Ohkuma M."/>
        </authorList>
    </citation>
    <scope>NUCLEOTIDE SEQUENCE [LARGE SCALE GENOMIC DNA]</scope>
    <source>
        <strain evidence="3">JCM 19231</strain>
    </source>
</reference>
<dbReference type="SMART" id="SM00857">
    <property type="entry name" value="Resolvase"/>
    <property type="match status" value="1"/>
</dbReference>
<dbReference type="EMBL" id="BBRZ01000089">
    <property type="protein sequence ID" value="GAM58485.1"/>
    <property type="molecule type" value="Genomic_DNA"/>
</dbReference>
<organism evidence="2 3">
    <name type="scientific">Vibrio ishigakensis</name>
    <dbReference type="NCBI Taxonomy" id="1481914"/>
    <lineage>
        <taxon>Bacteria</taxon>
        <taxon>Pseudomonadati</taxon>
        <taxon>Pseudomonadota</taxon>
        <taxon>Gammaproteobacteria</taxon>
        <taxon>Vibrionales</taxon>
        <taxon>Vibrionaceae</taxon>
        <taxon>Vibrio</taxon>
    </lineage>
</organism>
<evidence type="ECO:0000313" key="2">
    <source>
        <dbReference type="EMBL" id="GAM58485.1"/>
    </source>
</evidence>
<comment type="caution">
    <text evidence="2">The sequence shown here is derived from an EMBL/GenBank/DDBJ whole genome shotgun (WGS) entry which is preliminary data.</text>
</comment>
<evidence type="ECO:0000313" key="3">
    <source>
        <dbReference type="Proteomes" id="UP000031671"/>
    </source>
</evidence>
<keyword evidence="3" id="KW-1185">Reference proteome</keyword>
<dbReference type="Gene3D" id="3.40.50.1390">
    <property type="entry name" value="Resolvase, N-terminal catalytic domain"/>
    <property type="match status" value="1"/>
</dbReference>
<dbReference type="Proteomes" id="UP000031671">
    <property type="component" value="Unassembled WGS sequence"/>
</dbReference>
<dbReference type="SUPFAM" id="SSF53041">
    <property type="entry name" value="Resolvase-like"/>
    <property type="match status" value="1"/>
</dbReference>
<gene>
    <name evidence="2" type="ORF">JCM19231_3091</name>
</gene>
<dbReference type="InterPro" id="IPR006119">
    <property type="entry name" value="Resolv_N"/>
</dbReference>
<dbReference type="AlphaFoldDB" id="A0A0B8NVF3"/>
<proteinExistence type="predicted"/>
<dbReference type="CDD" id="cd00338">
    <property type="entry name" value="Ser_Recombinase"/>
    <property type="match status" value="1"/>
</dbReference>
<reference evidence="2 3" key="2">
    <citation type="submission" date="2015-01" db="EMBL/GenBank/DDBJ databases">
        <authorList>
            <consortium name="NBRP consortium"/>
            <person name="Sawabe T."/>
            <person name="Meirelles P."/>
            <person name="Feng G."/>
            <person name="Sayaka M."/>
            <person name="Hattori M."/>
            <person name="Ohkuma M."/>
        </authorList>
    </citation>
    <scope>NUCLEOTIDE SEQUENCE [LARGE SCALE GENOMIC DNA]</scope>
    <source>
        <strain evidence="3">JCM 19231</strain>
    </source>
</reference>
<evidence type="ECO:0000259" key="1">
    <source>
        <dbReference type="SMART" id="SM00857"/>
    </source>
</evidence>